<proteinExistence type="predicted"/>
<evidence type="ECO:0000313" key="2">
    <source>
        <dbReference type="Proteomes" id="UP000821845"/>
    </source>
</evidence>
<reference evidence="1" key="1">
    <citation type="submission" date="2020-05" db="EMBL/GenBank/DDBJ databases">
        <title>Large-scale comparative analyses of tick genomes elucidate their genetic diversity and vector capacities.</title>
        <authorList>
            <person name="Jia N."/>
            <person name="Wang J."/>
            <person name="Shi W."/>
            <person name="Du L."/>
            <person name="Sun Y."/>
            <person name="Zhan W."/>
            <person name="Jiang J."/>
            <person name="Wang Q."/>
            <person name="Zhang B."/>
            <person name="Ji P."/>
            <person name="Sakyi L.B."/>
            <person name="Cui X."/>
            <person name="Yuan T."/>
            <person name="Jiang B."/>
            <person name="Yang W."/>
            <person name="Lam T.T.-Y."/>
            <person name="Chang Q."/>
            <person name="Ding S."/>
            <person name="Wang X."/>
            <person name="Zhu J."/>
            <person name="Ruan X."/>
            <person name="Zhao L."/>
            <person name="Wei J."/>
            <person name="Que T."/>
            <person name="Du C."/>
            <person name="Cheng J."/>
            <person name="Dai P."/>
            <person name="Han X."/>
            <person name="Huang E."/>
            <person name="Gao Y."/>
            <person name="Liu J."/>
            <person name="Shao H."/>
            <person name="Ye R."/>
            <person name="Li L."/>
            <person name="Wei W."/>
            <person name="Wang X."/>
            <person name="Wang C."/>
            <person name="Yang T."/>
            <person name="Huo Q."/>
            <person name="Li W."/>
            <person name="Guo W."/>
            <person name="Chen H."/>
            <person name="Zhou L."/>
            <person name="Ni X."/>
            <person name="Tian J."/>
            <person name="Zhou Y."/>
            <person name="Sheng Y."/>
            <person name="Liu T."/>
            <person name="Pan Y."/>
            <person name="Xia L."/>
            <person name="Li J."/>
            <person name="Zhao F."/>
            <person name="Cao W."/>
        </authorList>
    </citation>
    <scope>NUCLEOTIDE SEQUENCE</scope>
    <source>
        <strain evidence="1">Hyas-2018</strain>
    </source>
</reference>
<dbReference type="Proteomes" id="UP000821845">
    <property type="component" value="Chromosome 11"/>
</dbReference>
<evidence type="ECO:0000313" key="1">
    <source>
        <dbReference type="EMBL" id="KAH6941033.1"/>
    </source>
</evidence>
<sequence>MSGDSLNSTDKGFSSFSIEKLLPDPRSMEWQQATTADTATPVFRGVPTSSSSTDTYATQVLAKHDGYEAFRPPDTVWARRASDVTARTTGRVTSGASARLGAASARIHQG</sequence>
<gene>
    <name evidence="1" type="ORF">HPB50_012696</name>
</gene>
<protein>
    <submittedName>
        <fullName evidence="1">Uncharacterized protein</fullName>
    </submittedName>
</protein>
<keyword evidence="2" id="KW-1185">Reference proteome</keyword>
<name>A0ACB7T275_HYAAI</name>
<organism evidence="1 2">
    <name type="scientific">Hyalomma asiaticum</name>
    <name type="common">Tick</name>
    <dbReference type="NCBI Taxonomy" id="266040"/>
    <lineage>
        <taxon>Eukaryota</taxon>
        <taxon>Metazoa</taxon>
        <taxon>Ecdysozoa</taxon>
        <taxon>Arthropoda</taxon>
        <taxon>Chelicerata</taxon>
        <taxon>Arachnida</taxon>
        <taxon>Acari</taxon>
        <taxon>Parasitiformes</taxon>
        <taxon>Ixodida</taxon>
        <taxon>Ixodoidea</taxon>
        <taxon>Ixodidae</taxon>
        <taxon>Hyalomminae</taxon>
        <taxon>Hyalomma</taxon>
    </lineage>
</organism>
<accession>A0ACB7T275</accession>
<comment type="caution">
    <text evidence="1">The sequence shown here is derived from an EMBL/GenBank/DDBJ whole genome shotgun (WGS) entry which is preliminary data.</text>
</comment>
<dbReference type="EMBL" id="CM023491">
    <property type="protein sequence ID" value="KAH6941033.1"/>
    <property type="molecule type" value="Genomic_DNA"/>
</dbReference>